<sequence>MMIVNNIITTIMGIKGKVNTVMKLTAKESLWNTKIKQKIVHFRKCCRRQ</sequence>
<accession>A5ZTZ0</accession>
<proteinExistence type="predicted"/>
<comment type="caution">
    <text evidence="1">The sequence shown here is derived from an EMBL/GenBank/DDBJ whole genome shotgun (WGS) entry which is preliminary data.</text>
</comment>
<evidence type="ECO:0000313" key="1">
    <source>
        <dbReference type="EMBL" id="EDM86817.1"/>
    </source>
</evidence>
<dbReference type="AlphaFoldDB" id="A5ZTZ0"/>
<dbReference type="HOGENOM" id="CLU_3132905_0_0_9"/>
<dbReference type="Proteomes" id="UP000006002">
    <property type="component" value="Unassembled WGS sequence"/>
</dbReference>
<protein>
    <submittedName>
        <fullName evidence="1">Uncharacterized protein</fullName>
    </submittedName>
</protein>
<organism evidence="1 2">
    <name type="scientific">Blautia obeum ATCC 29174</name>
    <dbReference type="NCBI Taxonomy" id="411459"/>
    <lineage>
        <taxon>Bacteria</taxon>
        <taxon>Bacillati</taxon>
        <taxon>Bacillota</taxon>
        <taxon>Clostridia</taxon>
        <taxon>Lachnospirales</taxon>
        <taxon>Lachnospiraceae</taxon>
        <taxon>Blautia</taxon>
    </lineage>
</organism>
<evidence type="ECO:0000313" key="2">
    <source>
        <dbReference type="Proteomes" id="UP000006002"/>
    </source>
</evidence>
<gene>
    <name evidence="1" type="ORF">RUMOBE_02472</name>
</gene>
<reference evidence="1 2" key="1">
    <citation type="submission" date="2007-03" db="EMBL/GenBank/DDBJ databases">
        <authorList>
            <person name="Fulton L."/>
            <person name="Clifton S."/>
            <person name="Fulton B."/>
            <person name="Xu J."/>
            <person name="Minx P."/>
            <person name="Pepin K.H."/>
            <person name="Johnson M."/>
            <person name="Thiruvilangam P."/>
            <person name="Bhonagiri V."/>
            <person name="Nash W.E."/>
            <person name="Mardis E.R."/>
            <person name="Wilson R.K."/>
        </authorList>
    </citation>
    <scope>NUCLEOTIDE SEQUENCE [LARGE SCALE GENOMIC DNA]</scope>
    <source>
        <strain evidence="1 2">ATCC 29174</strain>
    </source>
</reference>
<name>A5ZTZ0_9FIRM</name>
<reference evidence="1 2" key="2">
    <citation type="submission" date="2007-04" db="EMBL/GenBank/DDBJ databases">
        <title>Draft genome sequence of Ruminococcus obeum (ATCC 29174).</title>
        <authorList>
            <person name="Sudarsanam P."/>
            <person name="Ley R."/>
            <person name="Guruge J."/>
            <person name="Turnbaugh P.J."/>
            <person name="Mahowald M."/>
            <person name="Liep D."/>
            <person name="Gordon J."/>
        </authorList>
    </citation>
    <scope>NUCLEOTIDE SEQUENCE [LARGE SCALE GENOMIC DNA]</scope>
    <source>
        <strain evidence="1 2">ATCC 29174</strain>
    </source>
</reference>
<dbReference type="EMBL" id="AAVO02000011">
    <property type="protein sequence ID" value="EDM86817.1"/>
    <property type="molecule type" value="Genomic_DNA"/>
</dbReference>